<evidence type="ECO:0000313" key="3">
    <source>
        <dbReference type="EMBL" id="VFJ99073.1"/>
    </source>
</evidence>
<keyword evidence="1" id="KW-1133">Transmembrane helix</keyword>
<feature type="transmembrane region" description="Helical" evidence="1">
    <location>
        <begin position="12"/>
        <end position="35"/>
    </location>
</feature>
<dbReference type="EMBL" id="CAADFJ010000147">
    <property type="protein sequence ID" value="VFK03828.1"/>
    <property type="molecule type" value="Genomic_DNA"/>
</dbReference>
<accession>A0A450VGE6</accession>
<keyword evidence="1" id="KW-0812">Transmembrane</keyword>
<gene>
    <name evidence="2" type="ORF">BECKH772A_GA0070896_101521</name>
    <name evidence="3" type="ORF">BECKH772B_GA0070898_101492</name>
    <name evidence="4" type="ORF">BECKH772C_GA0070978_101471</name>
</gene>
<dbReference type="EMBL" id="CAADFG010000152">
    <property type="protein sequence ID" value="VFJ99005.1"/>
    <property type="molecule type" value="Genomic_DNA"/>
</dbReference>
<sequence>MDRHNPSGSLMIVLTLFLGLLLVFAPPVTMLVLSFSESRFPSLP</sequence>
<evidence type="ECO:0000256" key="1">
    <source>
        <dbReference type="SAM" id="Phobius"/>
    </source>
</evidence>
<protein>
    <submittedName>
        <fullName evidence="4">Uncharacterized protein</fullName>
    </submittedName>
</protein>
<organism evidence="4">
    <name type="scientific">Candidatus Kentrum eta</name>
    <dbReference type="NCBI Taxonomy" id="2126337"/>
    <lineage>
        <taxon>Bacteria</taxon>
        <taxon>Pseudomonadati</taxon>
        <taxon>Pseudomonadota</taxon>
        <taxon>Gammaproteobacteria</taxon>
        <taxon>Candidatus Kentrum</taxon>
    </lineage>
</organism>
<evidence type="ECO:0000313" key="2">
    <source>
        <dbReference type="EMBL" id="VFJ99005.1"/>
    </source>
</evidence>
<reference evidence="4" key="1">
    <citation type="submission" date="2019-02" db="EMBL/GenBank/DDBJ databases">
        <authorList>
            <person name="Gruber-Vodicka R. H."/>
            <person name="Seah K. B. B."/>
        </authorList>
    </citation>
    <scope>NUCLEOTIDE SEQUENCE</scope>
    <source>
        <strain evidence="4">BECK_SA2B12</strain>
        <strain evidence="2">BECK_SA2B15</strain>
        <strain evidence="3">BECK_SA2B20</strain>
    </source>
</reference>
<proteinExistence type="predicted"/>
<dbReference type="AlphaFoldDB" id="A0A450VGE6"/>
<evidence type="ECO:0000313" key="4">
    <source>
        <dbReference type="EMBL" id="VFK03828.1"/>
    </source>
</evidence>
<dbReference type="EMBL" id="CAADFI010000149">
    <property type="protein sequence ID" value="VFJ99073.1"/>
    <property type="molecule type" value="Genomic_DNA"/>
</dbReference>
<name>A0A450VGE6_9GAMM</name>
<keyword evidence="1" id="KW-0472">Membrane</keyword>